<name>A0A154PSR5_DUFNO</name>
<accession>A0A154PSR5</accession>
<proteinExistence type="predicted"/>
<organism evidence="2 3">
    <name type="scientific">Dufourea novaeangliae</name>
    <name type="common">Sweat bee</name>
    <dbReference type="NCBI Taxonomy" id="178035"/>
    <lineage>
        <taxon>Eukaryota</taxon>
        <taxon>Metazoa</taxon>
        <taxon>Ecdysozoa</taxon>
        <taxon>Arthropoda</taxon>
        <taxon>Hexapoda</taxon>
        <taxon>Insecta</taxon>
        <taxon>Pterygota</taxon>
        <taxon>Neoptera</taxon>
        <taxon>Endopterygota</taxon>
        <taxon>Hymenoptera</taxon>
        <taxon>Apocrita</taxon>
        <taxon>Aculeata</taxon>
        <taxon>Apoidea</taxon>
        <taxon>Anthophila</taxon>
        <taxon>Halictidae</taxon>
        <taxon>Rophitinae</taxon>
        <taxon>Dufourea</taxon>
    </lineage>
</organism>
<evidence type="ECO:0000313" key="2">
    <source>
        <dbReference type="EMBL" id="KZC14965.1"/>
    </source>
</evidence>
<evidence type="ECO:0000313" key="3">
    <source>
        <dbReference type="Proteomes" id="UP000076502"/>
    </source>
</evidence>
<feature type="region of interest" description="Disordered" evidence="1">
    <location>
        <begin position="195"/>
        <end position="245"/>
    </location>
</feature>
<sequence length="486" mass="53837">MDRPARLGREYEYYDASPAVDGHSSKESIETGDGSIHRIVSFRLERGGAPAARYAHPSRCILPRERTIASGDDGGGGKFLGVFWQAVYGVGRPGMFGDDGGGGKFLGVFWQAVYGVGLARDEEGGQRERGRGAPAAVVGDKLVSDIMVELKQRKQWEWCIIDDKIRNRSNYAMTLSTPWKQGQPAVKYRYLGYEQKNDSNGSRNRNDAEDDTGTSRTKPENAGSSVAPRPGRGNQPQKRGVSDFWRRHNGPWRFGTASNFYWDSPDPAHLIAIHDRPKCVSVYSLPCGDVNIGNYFTRGNSSQYAAHNIEDCWFIASGLKSSALHSGKTVSVEIESKRRREQQQLEVKRAAPLTENGFVSRKPHPRYLDLRRHGKSSESYLPLSKLGTPLPEKISMYPTTTWYETFESHGNSADSIDTQTRWSSSSSWKPLFADKTTAVSGPDSLTKEIADKNSLPTGPAWTASNNAPSDRSNPTTTEVGHKLKQQ</sequence>
<dbReference type="Proteomes" id="UP000076502">
    <property type="component" value="Unassembled WGS sequence"/>
</dbReference>
<feature type="compositionally biased region" description="Polar residues" evidence="1">
    <location>
        <begin position="462"/>
        <end position="478"/>
    </location>
</feature>
<protein>
    <submittedName>
        <fullName evidence="2">Uncharacterized protein</fullName>
    </submittedName>
</protein>
<reference evidence="2 3" key="1">
    <citation type="submission" date="2015-07" db="EMBL/GenBank/DDBJ databases">
        <title>The genome of Dufourea novaeangliae.</title>
        <authorList>
            <person name="Pan H."/>
            <person name="Kapheim K."/>
        </authorList>
    </citation>
    <scope>NUCLEOTIDE SEQUENCE [LARGE SCALE GENOMIC DNA]</scope>
    <source>
        <strain evidence="2">0120121106</strain>
        <tissue evidence="2">Whole body</tissue>
    </source>
</reference>
<evidence type="ECO:0000256" key="1">
    <source>
        <dbReference type="SAM" id="MobiDB-lite"/>
    </source>
</evidence>
<dbReference type="EMBL" id="KQ435180">
    <property type="protein sequence ID" value="KZC14965.1"/>
    <property type="molecule type" value="Genomic_DNA"/>
</dbReference>
<gene>
    <name evidence="2" type="ORF">WN55_07813</name>
</gene>
<feature type="region of interest" description="Disordered" evidence="1">
    <location>
        <begin position="437"/>
        <end position="486"/>
    </location>
</feature>
<keyword evidence="3" id="KW-1185">Reference proteome</keyword>
<dbReference type="AlphaFoldDB" id="A0A154PSR5"/>